<comment type="caution">
    <text evidence="2">The sequence shown here is derived from an EMBL/GenBank/DDBJ whole genome shotgun (WGS) entry which is preliminary data.</text>
</comment>
<dbReference type="InterPro" id="IPR046533">
    <property type="entry name" value="DUF6598"/>
</dbReference>
<dbReference type="PANTHER" id="PTHR33065:SF177">
    <property type="entry name" value="OS08G0141000 PROTEIN"/>
    <property type="match status" value="1"/>
</dbReference>
<sequence>MFGMVAVRDFVDRNRNFVFYRTRDNCQTLSETDPYLELTGPTRTVVVTKNDDAMVEVYLKLKGNTENEDRYLIHYADHISLFSRGSYISDASEDNFYPFLCHSKHGMLHIRVGEIRSSVEATIFVRVVDGLWPDGFHGHFAARTSSDERQDVVLLDFGAAKVSVDGDGYINLSRQVVSVELEGSLEVRFMAWKDDKALKECQDDNEVVNGEVRLKPEKAGRSYASLRLGSCVMEVLVAWSQVLPEPHPDVPDSFEDYPCPA</sequence>
<dbReference type="InterPro" id="IPR001938">
    <property type="entry name" value="Thaumatin"/>
</dbReference>
<proteinExistence type="predicted"/>
<evidence type="ECO:0000313" key="3">
    <source>
        <dbReference type="Proteomes" id="UP001054889"/>
    </source>
</evidence>
<name>A0AAV5FEC3_ELECO</name>
<protein>
    <recommendedName>
        <fullName evidence="1">DUF6598 domain-containing protein</fullName>
    </recommendedName>
</protein>
<dbReference type="Pfam" id="PF20241">
    <property type="entry name" value="DUF6598"/>
    <property type="match status" value="1"/>
</dbReference>
<reference evidence="2" key="1">
    <citation type="journal article" date="2018" name="DNA Res.">
        <title>Multiple hybrid de novo genome assembly of finger millet, an orphan allotetraploid crop.</title>
        <authorList>
            <person name="Hatakeyama M."/>
            <person name="Aluri S."/>
            <person name="Balachadran M.T."/>
            <person name="Sivarajan S.R."/>
            <person name="Patrignani A."/>
            <person name="Gruter S."/>
            <person name="Poveda L."/>
            <person name="Shimizu-Inatsugi R."/>
            <person name="Baeten J."/>
            <person name="Francoijs K.J."/>
            <person name="Nataraja K.N."/>
            <person name="Reddy Y.A.N."/>
            <person name="Phadnis S."/>
            <person name="Ravikumar R.L."/>
            <person name="Schlapbach R."/>
            <person name="Sreeman S.M."/>
            <person name="Shimizu K.K."/>
        </authorList>
    </citation>
    <scope>NUCLEOTIDE SEQUENCE</scope>
</reference>
<feature type="domain" description="DUF6598" evidence="1">
    <location>
        <begin position="2"/>
        <end position="237"/>
    </location>
</feature>
<dbReference type="PANTHER" id="PTHR33065">
    <property type="entry name" value="OS07G0486400 PROTEIN"/>
    <property type="match status" value="1"/>
</dbReference>
<evidence type="ECO:0000313" key="2">
    <source>
        <dbReference type="EMBL" id="GJN33139.1"/>
    </source>
</evidence>
<keyword evidence="3" id="KW-1185">Reference proteome</keyword>
<gene>
    <name evidence="2" type="primary">gb21706</name>
    <name evidence="2" type="ORF">PR202_gb21706</name>
</gene>
<dbReference type="AlphaFoldDB" id="A0AAV5FEC3"/>
<reference evidence="2" key="2">
    <citation type="submission" date="2021-12" db="EMBL/GenBank/DDBJ databases">
        <title>Resequencing data analysis of finger millet.</title>
        <authorList>
            <person name="Hatakeyama M."/>
            <person name="Aluri S."/>
            <person name="Balachadran M.T."/>
            <person name="Sivarajan S.R."/>
            <person name="Poveda L."/>
            <person name="Shimizu-Inatsugi R."/>
            <person name="Schlapbach R."/>
            <person name="Sreeman S.M."/>
            <person name="Shimizu K.K."/>
        </authorList>
    </citation>
    <scope>NUCLEOTIDE SEQUENCE</scope>
</reference>
<dbReference type="Proteomes" id="UP001054889">
    <property type="component" value="Unassembled WGS sequence"/>
</dbReference>
<dbReference type="PIRSF" id="PIRSF002703">
    <property type="entry name" value="Thaumatin"/>
    <property type="match status" value="1"/>
</dbReference>
<organism evidence="2 3">
    <name type="scientific">Eleusine coracana subsp. coracana</name>
    <dbReference type="NCBI Taxonomy" id="191504"/>
    <lineage>
        <taxon>Eukaryota</taxon>
        <taxon>Viridiplantae</taxon>
        <taxon>Streptophyta</taxon>
        <taxon>Embryophyta</taxon>
        <taxon>Tracheophyta</taxon>
        <taxon>Spermatophyta</taxon>
        <taxon>Magnoliopsida</taxon>
        <taxon>Liliopsida</taxon>
        <taxon>Poales</taxon>
        <taxon>Poaceae</taxon>
        <taxon>PACMAD clade</taxon>
        <taxon>Chloridoideae</taxon>
        <taxon>Cynodonteae</taxon>
        <taxon>Eleusininae</taxon>
        <taxon>Eleusine</taxon>
    </lineage>
</organism>
<accession>A0AAV5FEC3</accession>
<dbReference type="EMBL" id="BQKI01000084">
    <property type="protein sequence ID" value="GJN33139.1"/>
    <property type="molecule type" value="Genomic_DNA"/>
</dbReference>
<evidence type="ECO:0000259" key="1">
    <source>
        <dbReference type="Pfam" id="PF20241"/>
    </source>
</evidence>